<comment type="caution">
    <text evidence="2">The sequence shown here is derived from an EMBL/GenBank/DDBJ whole genome shotgun (WGS) entry which is preliminary data.</text>
</comment>
<reference evidence="2 3" key="1">
    <citation type="submission" date="2024-04" db="EMBL/GenBank/DDBJ databases">
        <title>Symmetric and asymmetric DNA N6-adenine methylation regulates different biological responses in Mucorales.</title>
        <authorList>
            <consortium name="Lawrence Berkeley National Laboratory"/>
            <person name="Lax C."/>
            <person name="Mondo S.J."/>
            <person name="Osorio-Concepcion M."/>
            <person name="Muszewska A."/>
            <person name="Corrochano-Luque M."/>
            <person name="Gutierrez G."/>
            <person name="Riley R."/>
            <person name="Lipzen A."/>
            <person name="Guo J."/>
            <person name="Hundley H."/>
            <person name="Amirebrahimi M."/>
            <person name="Ng V."/>
            <person name="Lorenzo-Gutierrez D."/>
            <person name="Binder U."/>
            <person name="Yang J."/>
            <person name="Song Y."/>
            <person name="Canovas D."/>
            <person name="Navarro E."/>
            <person name="Freitag M."/>
            <person name="Gabaldon T."/>
            <person name="Grigoriev I.V."/>
            <person name="Corrochano L.M."/>
            <person name="Nicolas F.E."/>
            <person name="Garre V."/>
        </authorList>
    </citation>
    <scope>NUCLEOTIDE SEQUENCE [LARGE SCALE GENOMIC DNA]</scope>
    <source>
        <strain evidence="2 3">L51</strain>
    </source>
</reference>
<keyword evidence="3" id="KW-1185">Reference proteome</keyword>
<dbReference type="EMBL" id="JBCLYO010000006">
    <property type="protein sequence ID" value="KAL0087719.1"/>
    <property type="molecule type" value="Genomic_DNA"/>
</dbReference>
<keyword evidence="1" id="KW-0472">Membrane</keyword>
<keyword evidence="1" id="KW-1133">Transmembrane helix</keyword>
<organism evidence="2 3">
    <name type="scientific">Phycomyces blakesleeanus</name>
    <dbReference type="NCBI Taxonomy" id="4837"/>
    <lineage>
        <taxon>Eukaryota</taxon>
        <taxon>Fungi</taxon>
        <taxon>Fungi incertae sedis</taxon>
        <taxon>Mucoromycota</taxon>
        <taxon>Mucoromycotina</taxon>
        <taxon>Mucoromycetes</taxon>
        <taxon>Mucorales</taxon>
        <taxon>Phycomycetaceae</taxon>
        <taxon>Phycomyces</taxon>
    </lineage>
</organism>
<proteinExistence type="predicted"/>
<name>A0ABR3B1U5_PHYBL</name>
<dbReference type="Proteomes" id="UP001448207">
    <property type="component" value="Unassembled WGS sequence"/>
</dbReference>
<gene>
    <name evidence="2" type="ORF">J3Q64DRAFT_1638161</name>
</gene>
<feature type="transmembrane region" description="Helical" evidence="1">
    <location>
        <begin position="33"/>
        <end position="56"/>
    </location>
</feature>
<accession>A0ABR3B1U5</accession>
<protein>
    <submittedName>
        <fullName evidence="2">Uncharacterized protein</fullName>
    </submittedName>
</protein>
<evidence type="ECO:0000313" key="3">
    <source>
        <dbReference type="Proteomes" id="UP001448207"/>
    </source>
</evidence>
<evidence type="ECO:0000256" key="1">
    <source>
        <dbReference type="SAM" id="Phobius"/>
    </source>
</evidence>
<sequence>MTCQSGLVKTPIVSRDTTNTDEELTQMNRKGGLTIFFSQVMLCSTTILFILFYFIAHTLTLIPLGRAHKSLEHTLKEKKKPLFTHMSFKKYQNTFVYTMSISDFHSHIFPQINTLDIPQTTLIWFFRKPGTYTKVVRTCAVKGSYGIKERSAYQILCLLEDHGICGGQTFNLLCIYVSFEKI</sequence>
<keyword evidence="1" id="KW-0812">Transmembrane</keyword>
<evidence type="ECO:0000313" key="2">
    <source>
        <dbReference type="EMBL" id="KAL0087719.1"/>
    </source>
</evidence>